<feature type="domain" description="Ras-GAP" evidence="5">
    <location>
        <begin position="989"/>
        <end position="1171"/>
    </location>
</feature>
<dbReference type="SUPFAM" id="SSF57959">
    <property type="entry name" value="Leucine zipper domain"/>
    <property type="match status" value="1"/>
</dbReference>
<dbReference type="PANTHER" id="PTHR10194:SF142">
    <property type="entry name" value="NEUROFIBROMIN"/>
    <property type="match status" value="1"/>
</dbReference>
<evidence type="ECO:0000259" key="5">
    <source>
        <dbReference type="PROSITE" id="PS50018"/>
    </source>
</evidence>
<feature type="region of interest" description="Disordered" evidence="4">
    <location>
        <begin position="2075"/>
        <end position="2095"/>
    </location>
</feature>
<gene>
    <name evidence="7" type="ORF">MSPICULIGERA_LOCUS16705</name>
</gene>
<dbReference type="Pfam" id="PF00170">
    <property type="entry name" value="bZIP_1"/>
    <property type="match status" value="1"/>
</dbReference>
<keyword evidence="3" id="KW-0175">Coiled coil</keyword>
<dbReference type="PROSITE" id="PS50018">
    <property type="entry name" value="RAS_GTPASE_ACTIV_2"/>
    <property type="match status" value="1"/>
</dbReference>
<feature type="coiled-coil region" evidence="3">
    <location>
        <begin position="2404"/>
        <end position="2442"/>
    </location>
</feature>
<feature type="domain" description="BZIP" evidence="6">
    <location>
        <begin position="2376"/>
        <end position="2434"/>
    </location>
</feature>
<dbReference type="CDD" id="cd14691">
    <property type="entry name" value="bZIP_XBP1"/>
    <property type="match status" value="1"/>
</dbReference>
<evidence type="ECO:0000313" key="8">
    <source>
        <dbReference type="Proteomes" id="UP001177023"/>
    </source>
</evidence>
<proteinExistence type="predicted"/>
<dbReference type="Pfam" id="PF00616">
    <property type="entry name" value="RasGAP"/>
    <property type="match status" value="1"/>
</dbReference>
<dbReference type="SMART" id="SM00338">
    <property type="entry name" value="BRLZ"/>
    <property type="match status" value="1"/>
</dbReference>
<evidence type="ECO:0000313" key="7">
    <source>
        <dbReference type="EMBL" id="CAJ0578448.1"/>
    </source>
</evidence>
<dbReference type="InterPro" id="IPR004827">
    <property type="entry name" value="bZIP"/>
</dbReference>
<organism evidence="7 8">
    <name type="scientific">Mesorhabditis spiculigera</name>
    <dbReference type="NCBI Taxonomy" id="96644"/>
    <lineage>
        <taxon>Eukaryota</taxon>
        <taxon>Metazoa</taxon>
        <taxon>Ecdysozoa</taxon>
        <taxon>Nematoda</taxon>
        <taxon>Chromadorea</taxon>
        <taxon>Rhabditida</taxon>
        <taxon>Rhabditina</taxon>
        <taxon>Rhabditomorpha</taxon>
        <taxon>Rhabditoidea</taxon>
        <taxon>Rhabditidae</taxon>
        <taxon>Mesorhabditinae</taxon>
        <taxon>Mesorhabditis</taxon>
    </lineage>
</organism>
<dbReference type="GO" id="GO:0003700">
    <property type="term" value="F:DNA-binding transcription factor activity"/>
    <property type="evidence" value="ECO:0007669"/>
    <property type="project" value="InterPro"/>
</dbReference>
<dbReference type="GO" id="GO:0005096">
    <property type="term" value="F:GTPase activator activity"/>
    <property type="evidence" value="ECO:0007669"/>
    <property type="project" value="UniProtKB-KW"/>
</dbReference>
<keyword evidence="1" id="KW-0343">GTPase activation</keyword>
<dbReference type="InterPro" id="IPR001936">
    <property type="entry name" value="RasGAP_dom"/>
</dbReference>
<dbReference type="InterPro" id="IPR008936">
    <property type="entry name" value="Rho_GTPase_activation_prot"/>
</dbReference>
<name>A0AA36G510_9BILA</name>
<dbReference type="SUPFAM" id="SSF48350">
    <property type="entry name" value="GTPase activation domain, GAP"/>
    <property type="match status" value="1"/>
</dbReference>
<dbReference type="PROSITE" id="PS00036">
    <property type="entry name" value="BZIP_BASIC"/>
    <property type="match status" value="1"/>
</dbReference>
<dbReference type="Gene3D" id="1.20.5.170">
    <property type="match status" value="1"/>
</dbReference>
<evidence type="ECO:0000256" key="1">
    <source>
        <dbReference type="ARBA" id="ARBA00022468"/>
    </source>
</evidence>
<evidence type="ECO:0008006" key="9">
    <source>
        <dbReference type="Google" id="ProtNLM"/>
    </source>
</evidence>
<feature type="region of interest" description="Disordered" evidence="4">
    <location>
        <begin position="2488"/>
        <end position="2511"/>
    </location>
</feature>
<sequence length="2538" mass="283905">MSSHFQKQKPVEWISSLIQRYQDQLPTLTGRTIDRETRELLNTTHSCIINVSKHHFHLVLLALLRVLKAVNASRWTSQVALSQSRLVVLETLLACLKETLQFWSPRKEHLEPLCSMLSNILWRWIERYPDLFSALQHSPQNQISEVCDGLFNIMNTAELKRRAICWPVQMLLLAISPCSLEAIAHAETESVHLPPMVVAKRQFVDQVVSTIAAYNTGQRPIWSTQLQAACHAGVNLCKCATYVNLSDFFVFNVVQQLIEHVKGVLLTGSRPREIERSVLVDCFVALFRLKFDNDMFRVCLTSNQPILQLVLIEALHIIASEPIPRMSWWPKIDMVMSRSDQLRTLLMQVLEKVVEADPVPSGHLPLSVSRVGGAVEITVDEVCIETVVSGLVLLIDHPSLHTPAMQALLALHTVIPQWNTASPQAALATFFSVSSHMLFAVCQKLIHFQTSSAEHVISWMRALLQCRIDYLRDNYHFITEEMMEGITYQSLVVCFLYMWNCDPDLVQCCFALFGLHLEQGSMLPNSQIDLSLARHLSTAPHIVTAGRIALQKSVSRHLRSLTHANSAVHEAWHETLRVWELFTAQLVTGSKDHADFVDHVTRVTTGAAVTSAQDAAASLVDAWSSMSGFLCSLAHLIYAKEPNHVASFITRILSVLRTNEAKEGKDGKESKESKEKSEKNDATKGLMCKCVKELLSYELSSSLDHFLFHSVSSALSQHTMYHNFVEHCIYIIKNLLSRRQVVVLRVDSTQQMLHALLLHSQQTNDRSIINRMQFMKKMGGLLQLILANGATRRIPPSLQSKLVEYLSCCLGSLPPIHPWTQNRIETLHTVFLALAKLLMNIGISIPAKTFILLYAQILEAMQEPSLSQASPVLSRTPLEEPLMHPGAVEMTRKTNEAGLAALAGLIHANPEQGVLSVIETTSDSSRRMRGWALDALSRVLRTDGHGQRTISGGMEREGRHGELLRLLTVTSEDGSLPLVEVLANSAPDTSDRIFRVIVTTFSERGRLCDLLWAILTAEAEAAISPSTLYRGSSFAAKLIGYCFRVFGHAYLVTTLRPLIQEMMHGDQGSFESESERVAQSQKAAQKAFSQIFDSLEQFPPKLRILCRQLYIVINTRFPNSGLSALGKILFLRLFNPAIVTPYEMQLCTKRPSKQLARSLMVVSKILQTTVNQPTSSRDSSMRHFAEFIASKVQPVNWFLSEVIGKEVIESELRSSPPSLNAHLMFNVHSLFLNDKQEIVRLLRYTNASSNLCSRVDALLQSLPDEPPLPPVNPEGLDPTLPYFFQVASSSTGIPIYALILRRRLQNVEAETAVKLISDRCGRSKWICLLDGMCCYDPPHLQKLMSADSFAHIDSVLVLHCSTPLFARLHDHFALFNTLHISFDPVGARIPLDALPVLSRLVMSEEEFSLEAELIAAEQVQVEWIDDHTIALVHNETVVSIRLEDPMRLLEKIAAVRDRQGDAERAIKAPFRAHSTQLVCLALVHLVDIDAGVRATAYSLLYSLAATLPLPISELLQETPCVLVPSGCTRLVRPIVTALIEANPALIGSLLPRILENPNITLIDSLQNGWSALTDVSEEIRTDCIARLVTACLEGGTIAALICSVVWPKIGELDERVLQTVIDRLLIVKPLSATLDIVQSISSSSSLLPSLLIKRCIEQLTQPTPAQSNQPNNLPRLLAFLLVLTFDSAALKLDAHLPAILHVVACVAGSGSPFVRYATFAIVNNIFHSFGTNNEYHLNDEGHGSLGLFLRQLSSSESMRLFRVTDCDTGQAVVNAAMQLVDQAEGTPDVDELRVPEDDLPALQPVGLGDIHQLLTLVISVLKDLEAAMDGGQPWLCEWRNLARHWAFKGCGEMQIRSLIAFSCLAETISDQEMRNVFQILVQVVRRRDCLSAMAAVSLSMIRLHTLTASNSPIHKLIFWISILLFQLEHATIYEYAIQLLFANLSNLDHMGVFEHTSLEKYVMDARLPLEWDLKAVDQCAGLSFKANFNFALPYLSAKVVQLLQLLLRITAKSNHQDQYVLTMDNISYLLALLPFDEKVQQRFRGFSVRRDPQVVSRQVLDAPWDKNRLSARPMAVSPSTPLLPTNSPSTATSWNEEEAEEDVGLLLDPGIICGEQAQALAVTVLAILARSCPNVHLILDTLLEAVTVFPTVVPVIECLLDQRIVGLVQSCQSAPMLSTVRPLRSENRFLGHSKLVLFYSNVALQDYGDMPAHSFHRVPHCKPSTLIFVLVWNVFWHLFESVYSGRPLPQVDVYISEVVPLPGIPHFKMESSNYPKQGTYVPQRTIYLVPKIKTNPVQPQPKRLLAPRPTMMMPRPVAPIAMTRPRDCLQAPQDRAVVRNAPQKRPSANAIEDILNDNLGPCLPRKRERLTHLTAEEKMDRRKLKNRVAAQTARDRKKERTYKLEDAVERLFKENERLRSENAELRVRLDRLEEKSQAEDRQAVVCQAKTFGSAASINAPQPRDQVKPSTLPLIYLMTLLSLMPKSSKPSCAISKRSTSTRFARTSSRTMSLTPTQRRVRVGLTIRLVRAPRIWSRVS</sequence>
<keyword evidence="2" id="KW-0597">Phosphoprotein</keyword>
<evidence type="ECO:0000256" key="2">
    <source>
        <dbReference type="ARBA" id="ARBA00022553"/>
    </source>
</evidence>
<feature type="non-terminal residue" evidence="7">
    <location>
        <position position="1"/>
    </location>
</feature>
<protein>
    <recommendedName>
        <fullName evidence="9">Ras-GAP domain-containing protein</fullName>
    </recommendedName>
</protein>
<dbReference type="SMART" id="SM00323">
    <property type="entry name" value="RasGAP"/>
    <property type="match status" value="1"/>
</dbReference>
<dbReference type="Gene3D" id="1.10.506.10">
    <property type="entry name" value="GTPase Activation - p120gap, domain 1"/>
    <property type="match status" value="2"/>
</dbReference>
<reference evidence="7" key="1">
    <citation type="submission" date="2023-06" db="EMBL/GenBank/DDBJ databases">
        <authorList>
            <person name="Delattre M."/>
        </authorList>
    </citation>
    <scope>NUCLEOTIDE SEQUENCE</scope>
    <source>
        <strain evidence="7">AF72</strain>
    </source>
</reference>
<comment type="caution">
    <text evidence="7">The sequence shown here is derived from an EMBL/GenBank/DDBJ whole genome shotgun (WGS) entry which is preliminary data.</text>
</comment>
<evidence type="ECO:0000256" key="3">
    <source>
        <dbReference type="SAM" id="Coils"/>
    </source>
</evidence>
<accession>A0AA36G510</accession>
<dbReference type="EMBL" id="CATQJA010002654">
    <property type="protein sequence ID" value="CAJ0578448.1"/>
    <property type="molecule type" value="Genomic_DNA"/>
</dbReference>
<dbReference type="InterPro" id="IPR039360">
    <property type="entry name" value="Ras_GTPase"/>
</dbReference>
<evidence type="ECO:0000256" key="4">
    <source>
        <dbReference type="SAM" id="MobiDB-lite"/>
    </source>
</evidence>
<dbReference type="Proteomes" id="UP001177023">
    <property type="component" value="Unassembled WGS sequence"/>
</dbReference>
<evidence type="ECO:0000259" key="6">
    <source>
        <dbReference type="PROSITE" id="PS50217"/>
    </source>
</evidence>
<dbReference type="PROSITE" id="PS50217">
    <property type="entry name" value="BZIP"/>
    <property type="match status" value="1"/>
</dbReference>
<dbReference type="SUPFAM" id="SSF48371">
    <property type="entry name" value="ARM repeat"/>
    <property type="match status" value="1"/>
</dbReference>
<dbReference type="InterPro" id="IPR046347">
    <property type="entry name" value="bZIP_sf"/>
</dbReference>
<dbReference type="InterPro" id="IPR016024">
    <property type="entry name" value="ARM-type_fold"/>
</dbReference>
<keyword evidence="8" id="KW-1185">Reference proteome</keyword>
<dbReference type="PANTHER" id="PTHR10194">
    <property type="entry name" value="RAS GTPASE-ACTIVATING PROTEINS"/>
    <property type="match status" value="1"/>
</dbReference>
<feature type="compositionally biased region" description="Low complexity" evidence="4">
    <location>
        <begin position="2077"/>
        <end position="2093"/>
    </location>
</feature>